<accession>A0A6S6XWD5</accession>
<evidence type="ECO:0000256" key="1">
    <source>
        <dbReference type="ARBA" id="ARBA00002856"/>
    </source>
</evidence>
<proteinExistence type="predicted"/>
<evidence type="ECO:0000256" key="6">
    <source>
        <dbReference type="SAM" id="MobiDB-lite"/>
    </source>
</evidence>
<protein>
    <submittedName>
        <fullName evidence="7">Uncharacterized protein</fullName>
    </submittedName>
</protein>
<evidence type="ECO:0000313" key="7">
    <source>
        <dbReference type="EMBL" id="CAB1369244.1"/>
    </source>
</evidence>
<dbReference type="Gene3D" id="1.10.357.10">
    <property type="entry name" value="Tetracycline Repressor, domain 2"/>
    <property type="match status" value="1"/>
</dbReference>
<dbReference type="GO" id="GO:0000976">
    <property type="term" value="F:transcription cis-regulatory region binding"/>
    <property type="evidence" value="ECO:0007669"/>
    <property type="project" value="TreeGrafter"/>
</dbReference>
<keyword evidence="3" id="KW-0805">Transcription regulation</keyword>
<dbReference type="PROSITE" id="PS50977">
    <property type="entry name" value="HTH_TETR_2"/>
    <property type="match status" value="1"/>
</dbReference>
<sequence length="246" mass="26644">MSAKNRLAAGSKKTNRSSPSVENRRRRAEPLSRSTIQRTALTIVDELGLTGLTVRNLAQALGVTPMAVYRHFENKAAIENTLVDLVVGDYQVTNHTEADLHHWLGRTFGAMHQALCEHPGIIPLLAGATYSGSNAVLVLEQVLQRLREAGIGSADATRLFYGLMAYTLGSVMLMDSVVLGQYRESKAVLAELRRQRRHGFASLPQSTYPYVVEAAPHLATHFGGEGFAQGLLSIIDGILGKAAAPQ</sequence>
<dbReference type="SUPFAM" id="SSF46689">
    <property type="entry name" value="Homeodomain-like"/>
    <property type="match status" value="1"/>
</dbReference>
<dbReference type="InterPro" id="IPR004111">
    <property type="entry name" value="Repressor_TetR_C"/>
</dbReference>
<dbReference type="InterPro" id="IPR050109">
    <property type="entry name" value="HTH-type_TetR-like_transc_reg"/>
</dbReference>
<feature type="region of interest" description="Disordered" evidence="6">
    <location>
        <begin position="1"/>
        <end position="33"/>
    </location>
</feature>
<evidence type="ECO:0000256" key="2">
    <source>
        <dbReference type="ARBA" id="ARBA00022491"/>
    </source>
</evidence>
<organism evidence="7 8">
    <name type="scientific">Denitratisoma oestradiolicum</name>
    <dbReference type="NCBI Taxonomy" id="311182"/>
    <lineage>
        <taxon>Bacteria</taxon>
        <taxon>Pseudomonadati</taxon>
        <taxon>Pseudomonadota</taxon>
        <taxon>Betaproteobacteria</taxon>
        <taxon>Nitrosomonadales</taxon>
        <taxon>Sterolibacteriaceae</taxon>
        <taxon>Denitratisoma</taxon>
    </lineage>
</organism>
<name>A0A6S6XWD5_9PROT</name>
<dbReference type="KEGG" id="doe:DENOEST_2079"/>
<dbReference type="InterPro" id="IPR001647">
    <property type="entry name" value="HTH_TetR"/>
</dbReference>
<evidence type="ECO:0000313" key="8">
    <source>
        <dbReference type="Proteomes" id="UP000515733"/>
    </source>
</evidence>
<keyword evidence="8" id="KW-1185">Reference proteome</keyword>
<comment type="function">
    <text evidence="1">TetR is the repressor of the tetracycline resistance element; its N-terminal region forms a helix-turn-helix structure and binds DNA. Binding of tetracycline to TetR reduces the repressor affinity for the tetracycline resistance gene (tetA) promoter operator sites.</text>
</comment>
<dbReference type="InterPro" id="IPR003012">
    <property type="entry name" value="Tet_transcr_reg_TetR"/>
</dbReference>
<gene>
    <name evidence="7" type="ORF">DENOEST_2079</name>
</gene>
<keyword evidence="2" id="KW-0678">Repressor</keyword>
<reference evidence="7 8" key="1">
    <citation type="submission" date="2020-03" db="EMBL/GenBank/DDBJ databases">
        <authorList>
            <consortium name="Genoscope - CEA"/>
            <person name="William W."/>
        </authorList>
    </citation>
    <scope>NUCLEOTIDE SEQUENCE [LARGE SCALE GENOMIC DNA]</scope>
    <source>
        <strain evidence="8">DSM 16959</strain>
    </source>
</reference>
<dbReference type="Proteomes" id="UP000515733">
    <property type="component" value="Chromosome"/>
</dbReference>
<evidence type="ECO:0000256" key="5">
    <source>
        <dbReference type="ARBA" id="ARBA00023163"/>
    </source>
</evidence>
<dbReference type="PANTHER" id="PTHR30055:SF151">
    <property type="entry name" value="TRANSCRIPTIONAL REGULATORY PROTEIN"/>
    <property type="match status" value="1"/>
</dbReference>
<dbReference type="Pfam" id="PF02909">
    <property type="entry name" value="TetR_C_1"/>
    <property type="match status" value="1"/>
</dbReference>
<dbReference type="Pfam" id="PF00440">
    <property type="entry name" value="TetR_N"/>
    <property type="match status" value="1"/>
</dbReference>
<evidence type="ECO:0000256" key="3">
    <source>
        <dbReference type="ARBA" id="ARBA00023015"/>
    </source>
</evidence>
<dbReference type="RefSeq" id="WP_145769226.1">
    <property type="nucleotide sequence ID" value="NZ_LR778301.1"/>
</dbReference>
<keyword evidence="4" id="KW-0238">DNA-binding</keyword>
<dbReference type="AlphaFoldDB" id="A0A6S6XWD5"/>
<dbReference type="GO" id="GO:0046677">
    <property type="term" value="P:response to antibiotic"/>
    <property type="evidence" value="ECO:0007669"/>
    <property type="project" value="InterPro"/>
</dbReference>
<dbReference type="InterPro" id="IPR036271">
    <property type="entry name" value="Tet_transcr_reg_TetR-rel_C_sf"/>
</dbReference>
<keyword evidence="5" id="KW-0804">Transcription</keyword>
<dbReference type="SUPFAM" id="SSF48498">
    <property type="entry name" value="Tetracyclin repressor-like, C-terminal domain"/>
    <property type="match status" value="1"/>
</dbReference>
<dbReference type="GO" id="GO:0003700">
    <property type="term" value="F:DNA-binding transcription factor activity"/>
    <property type="evidence" value="ECO:0007669"/>
    <property type="project" value="TreeGrafter"/>
</dbReference>
<evidence type="ECO:0000256" key="4">
    <source>
        <dbReference type="ARBA" id="ARBA00023125"/>
    </source>
</evidence>
<dbReference type="PANTHER" id="PTHR30055">
    <property type="entry name" value="HTH-TYPE TRANSCRIPTIONAL REGULATOR RUTR"/>
    <property type="match status" value="1"/>
</dbReference>
<dbReference type="EMBL" id="LR778301">
    <property type="protein sequence ID" value="CAB1369244.1"/>
    <property type="molecule type" value="Genomic_DNA"/>
</dbReference>
<dbReference type="GO" id="GO:0045892">
    <property type="term" value="P:negative regulation of DNA-templated transcription"/>
    <property type="evidence" value="ECO:0007669"/>
    <property type="project" value="InterPro"/>
</dbReference>
<dbReference type="InterPro" id="IPR009057">
    <property type="entry name" value="Homeodomain-like_sf"/>
</dbReference>
<dbReference type="PRINTS" id="PR00400">
    <property type="entry name" value="TETREPRESSOR"/>
</dbReference>
<dbReference type="OrthoDB" id="5293507at2"/>